<feature type="region of interest" description="Disordered" evidence="1">
    <location>
        <begin position="182"/>
        <end position="211"/>
    </location>
</feature>
<feature type="compositionally biased region" description="Gly residues" evidence="1">
    <location>
        <begin position="275"/>
        <end position="286"/>
    </location>
</feature>
<evidence type="ECO:0000313" key="2">
    <source>
        <dbReference type="EMBL" id="KAK1601086.1"/>
    </source>
</evidence>
<name>A0AAD8VDF6_LOLMU</name>
<protein>
    <recommendedName>
        <fullName evidence="4">Retrotransposon protein, putative, Ty1-copia subclass</fullName>
    </recommendedName>
</protein>
<keyword evidence="3" id="KW-1185">Reference proteome</keyword>
<accession>A0AAD8VDF6</accession>
<feature type="compositionally biased region" description="Basic and acidic residues" evidence="1">
    <location>
        <begin position="77"/>
        <end position="99"/>
    </location>
</feature>
<evidence type="ECO:0008006" key="4">
    <source>
        <dbReference type="Google" id="ProtNLM"/>
    </source>
</evidence>
<dbReference type="Proteomes" id="UP001231189">
    <property type="component" value="Unassembled WGS sequence"/>
</dbReference>
<dbReference type="EMBL" id="JAUUTY010000511">
    <property type="protein sequence ID" value="KAK1601086.1"/>
    <property type="molecule type" value="Genomic_DNA"/>
</dbReference>
<dbReference type="AlphaFoldDB" id="A0AAD8VDF6"/>
<gene>
    <name evidence="2" type="ORF">QYE76_008365</name>
</gene>
<comment type="caution">
    <text evidence="2">The sequence shown here is derived from an EMBL/GenBank/DDBJ whole genome shotgun (WGS) entry which is preliminary data.</text>
</comment>
<evidence type="ECO:0000313" key="3">
    <source>
        <dbReference type="Proteomes" id="UP001231189"/>
    </source>
</evidence>
<proteinExistence type="predicted"/>
<reference evidence="2" key="1">
    <citation type="submission" date="2023-07" db="EMBL/GenBank/DDBJ databases">
        <title>A chromosome-level genome assembly of Lolium multiflorum.</title>
        <authorList>
            <person name="Chen Y."/>
            <person name="Copetti D."/>
            <person name="Kolliker R."/>
            <person name="Studer B."/>
        </authorList>
    </citation>
    <scope>NUCLEOTIDE SEQUENCE</scope>
    <source>
        <strain evidence="2">02402/16</strain>
        <tissue evidence="2">Leaf</tissue>
    </source>
</reference>
<feature type="compositionally biased region" description="Acidic residues" evidence="1">
    <location>
        <begin position="186"/>
        <end position="210"/>
    </location>
</feature>
<sequence>MGYPKETIGYTFYHRSEGKIFVAKNGTFLEKEFLTKEVTGRKVELDEITESSLVDQSSAVPEVVPVPPAPSTEEANDNDHETSNEIATEPRRSTRERATPDWYDPCLNVMIVDNNDEDPATYEETMMNPDSNKWQEAMKSEIGSMYDNKVWTLVDLPDSRKAVENKWIFKRKIDADVVTMCSGGDGGDDDEDDDDGDGDDVQLDVGDDGVDFPLREGISPADFSLPESSFLAGVFRPAEAVVTPRDYPLGLRFSGRRCTRRRGGQRGLWAPSPHGGAGGLASAGRGGPRRPPRLPLAPLRLLEK</sequence>
<evidence type="ECO:0000256" key="1">
    <source>
        <dbReference type="SAM" id="MobiDB-lite"/>
    </source>
</evidence>
<feature type="region of interest" description="Disordered" evidence="1">
    <location>
        <begin position="260"/>
        <end position="304"/>
    </location>
</feature>
<feature type="region of interest" description="Disordered" evidence="1">
    <location>
        <begin position="53"/>
        <end position="99"/>
    </location>
</feature>
<organism evidence="2 3">
    <name type="scientific">Lolium multiflorum</name>
    <name type="common">Italian ryegrass</name>
    <name type="synonym">Lolium perenne subsp. multiflorum</name>
    <dbReference type="NCBI Taxonomy" id="4521"/>
    <lineage>
        <taxon>Eukaryota</taxon>
        <taxon>Viridiplantae</taxon>
        <taxon>Streptophyta</taxon>
        <taxon>Embryophyta</taxon>
        <taxon>Tracheophyta</taxon>
        <taxon>Spermatophyta</taxon>
        <taxon>Magnoliopsida</taxon>
        <taxon>Liliopsida</taxon>
        <taxon>Poales</taxon>
        <taxon>Poaceae</taxon>
        <taxon>BOP clade</taxon>
        <taxon>Pooideae</taxon>
        <taxon>Poodae</taxon>
        <taxon>Poeae</taxon>
        <taxon>Poeae Chloroplast Group 2 (Poeae type)</taxon>
        <taxon>Loliodinae</taxon>
        <taxon>Loliinae</taxon>
        <taxon>Lolium</taxon>
    </lineage>
</organism>